<dbReference type="AlphaFoldDB" id="A0A0A0LRA3"/>
<dbReference type="FunFam" id="1.10.10.60:FF:000158">
    <property type="entry name" value="MYB transcription factor"/>
    <property type="match status" value="1"/>
</dbReference>
<evidence type="ECO:0000256" key="5">
    <source>
        <dbReference type="ARBA" id="ARBA00023163"/>
    </source>
</evidence>
<sequence>MGRHSCCLKQKLRKGLWSPEEDEKLFNYITRFGVGCWSSVPKLAGLQRCGKSCRLRWINYLRPDLKRGMFSQQEEDLIISLHEVLGNRWAQIAAQLPGRTDNEIKNFWNSSLKKKLMKQGIDPNTHKPIINIQEIKEKKIFEDREFPQIPPVQGVLGGGGGISAVGGNQGPAFLLGGTDYYDGGLTTTPIRDHLMNSKQANLVDSLCFFEFQTGQLDSSCSYNNNNNNTNFETQYQTNVQSFGFNSVPSLTNSDHGSLSGTEFSENSGSNISNYGGFYMNNNNNNNGAVDNSTFCSWENENNKLESYFQIEVNNNNNNNNNNNGIKSEELKRVAGGGSSMFDGQLIQSRSSIDFSSYPLMSLSQHITAANFGVFHHL</sequence>
<evidence type="ECO:0000259" key="7">
    <source>
        <dbReference type="PROSITE" id="PS50090"/>
    </source>
</evidence>
<feature type="domain" description="HTH myb-type" evidence="8">
    <location>
        <begin position="9"/>
        <end position="65"/>
    </location>
</feature>
<reference evidence="9 10" key="4">
    <citation type="journal article" date="2011" name="BMC Genomics">
        <title>RNA-Seq improves annotation of protein-coding genes in the cucumber genome.</title>
        <authorList>
            <person name="Li Z."/>
            <person name="Zhang Z."/>
            <person name="Yan P."/>
            <person name="Huang S."/>
            <person name="Fei Z."/>
            <person name="Lin K."/>
        </authorList>
    </citation>
    <scope>NUCLEOTIDE SEQUENCE [LARGE SCALE GENOMIC DNA]</scope>
    <source>
        <strain evidence="10">cv. 9930</strain>
    </source>
</reference>
<feature type="domain" description="HTH myb-type" evidence="8">
    <location>
        <begin position="66"/>
        <end position="116"/>
    </location>
</feature>
<dbReference type="PROSITE" id="PS50090">
    <property type="entry name" value="MYB_LIKE"/>
    <property type="match status" value="2"/>
</dbReference>
<keyword evidence="10" id="KW-1185">Reference proteome</keyword>
<keyword evidence="4" id="KW-0238">DNA-binding</keyword>
<organism evidence="9 10">
    <name type="scientific">Cucumis sativus</name>
    <name type="common">Cucumber</name>
    <dbReference type="NCBI Taxonomy" id="3659"/>
    <lineage>
        <taxon>Eukaryota</taxon>
        <taxon>Viridiplantae</taxon>
        <taxon>Streptophyta</taxon>
        <taxon>Embryophyta</taxon>
        <taxon>Tracheophyta</taxon>
        <taxon>Spermatophyta</taxon>
        <taxon>Magnoliopsida</taxon>
        <taxon>eudicotyledons</taxon>
        <taxon>Gunneridae</taxon>
        <taxon>Pentapetalae</taxon>
        <taxon>rosids</taxon>
        <taxon>fabids</taxon>
        <taxon>Cucurbitales</taxon>
        <taxon>Cucurbitaceae</taxon>
        <taxon>Benincaseae</taxon>
        <taxon>Cucumis</taxon>
    </lineage>
</organism>
<reference evidence="9 10" key="2">
    <citation type="journal article" date="2009" name="PLoS ONE">
        <title>An integrated genetic and cytogenetic map of the cucumber genome.</title>
        <authorList>
            <person name="Ren Y."/>
            <person name="Zhang Z."/>
            <person name="Liu J."/>
            <person name="Staub J.E."/>
            <person name="Han Y."/>
            <person name="Cheng Z."/>
            <person name="Li X."/>
            <person name="Lu J."/>
            <person name="Miao H."/>
            <person name="Kang H."/>
            <person name="Xie B."/>
            <person name="Gu X."/>
            <person name="Wang X."/>
            <person name="Du Y."/>
            <person name="Jin W."/>
            <person name="Huang S."/>
        </authorList>
    </citation>
    <scope>NUCLEOTIDE SEQUENCE [LARGE SCALE GENOMIC DNA]</scope>
    <source>
        <strain evidence="10">cv. 9930</strain>
    </source>
</reference>
<dbReference type="eggNOG" id="KOG0048">
    <property type="taxonomic scope" value="Eukaryota"/>
</dbReference>
<dbReference type="GO" id="GO:0006355">
    <property type="term" value="P:regulation of DNA-templated transcription"/>
    <property type="evidence" value="ECO:0000318"/>
    <property type="project" value="GO_Central"/>
</dbReference>
<dbReference type="FunFam" id="1.10.10.60:FF:000268">
    <property type="entry name" value="Transcription factor MYB86"/>
    <property type="match status" value="1"/>
</dbReference>
<proteinExistence type="predicted"/>
<protein>
    <submittedName>
        <fullName evidence="9">Uncharacterized protein</fullName>
    </submittedName>
</protein>
<evidence type="ECO:0000256" key="6">
    <source>
        <dbReference type="ARBA" id="ARBA00023242"/>
    </source>
</evidence>
<dbReference type="PANTHER" id="PTHR47997">
    <property type="entry name" value="MYB DOMAIN PROTEIN 55"/>
    <property type="match status" value="1"/>
</dbReference>
<dbReference type="SUPFAM" id="SSF46689">
    <property type="entry name" value="Homeodomain-like"/>
    <property type="match status" value="1"/>
</dbReference>
<dbReference type="Gramene" id="KGN64338">
    <property type="protein sequence ID" value="KGN64338"/>
    <property type="gene ID" value="Csa_1G046820"/>
</dbReference>
<dbReference type="SMART" id="SM00717">
    <property type="entry name" value="SANT"/>
    <property type="match status" value="2"/>
</dbReference>
<dbReference type="GO" id="GO:0005634">
    <property type="term" value="C:nucleus"/>
    <property type="evidence" value="ECO:0000318"/>
    <property type="project" value="GO_Central"/>
</dbReference>
<keyword evidence="3" id="KW-0805">Transcription regulation</keyword>
<evidence type="ECO:0000256" key="2">
    <source>
        <dbReference type="ARBA" id="ARBA00022737"/>
    </source>
</evidence>
<dbReference type="Proteomes" id="UP000029981">
    <property type="component" value="Chromosome 1"/>
</dbReference>
<dbReference type="Gene3D" id="1.10.10.60">
    <property type="entry name" value="Homeodomain-like"/>
    <property type="match status" value="2"/>
</dbReference>
<reference evidence="9 10" key="1">
    <citation type="journal article" date="2009" name="Nat. Genet.">
        <title>The genome of the cucumber, Cucumis sativus L.</title>
        <authorList>
            <person name="Huang S."/>
            <person name="Li R."/>
            <person name="Zhang Z."/>
            <person name="Li L."/>
            <person name="Gu X."/>
            <person name="Fan W."/>
            <person name="Lucas W.J."/>
            <person name="Wang X."/>
            <person name="Xie B."/>
            <person name="Ni P."/>
            <person name="Ren Y."/>
            <person name="Zhu H."/>
            <person name="Li J."/>
            <person name="Lin K."/>
            <person name="Jin W."/>
            <person name="Fei Z."/>
            <person name="Li G."/>
            <person name="Staub J."/>
            <person name="Kilian A."/>
            <person name="van der Vossen E.A."/>
            <person name="Wu Y."/>
            <person name="Guo J."/>
            <person name="He J."/>
            <person name="Jia Z."/>
            <person name="Ren Y."/>
            <person name="Tian G."/>
            <person name="Lu Y."/>
            <person name="Ruan J."/>
            <person name="Qian W."/>
            <person name="Wang M."/>
            <person name="Huang Q."/>
            <person name="Li B."/>
            <person name="Xuan Z."/>
            <person name="Cao J."/>
            <person name="Asan"/>
            <person name="Wu Z."/>
            <person name="Zhang J."/>
            <person name="Cai Q."/>
            <person name="Bai Y."/>
            <person name="Zhao B."/>
            <person name="Han Y."/>
            <person name="Li Y."/>
            <person name="Li X."/>
            <person name="Wang S."/>
            <person name="Shi Q."/>
            <person name="Liu S."/>
            <person name="Cho W.K."/>
            <person name="Kim J.Y."/>
            <person name="Xu Y."/>
            <person name="Heller-Uszynska K."/>
            <person name="Miao H."/>
            <person name="Cheng Z."/>
            <person name="Zhang S."/>
            <person name="Wu J."/>
            <person name="Yang Y."/>
            <person name="Kang H."/>
            <person name="Li M."/>
            <person name="Liang H."/>
            <person name="Ren X."/>
            <person name="Shi Z."/>
            <person name="Wen M."/>
            <person name="Jian M."/>
            <person name="Yang H."/>
            <person name="Zhang G."/>
            <person name="Yang Z."/>
            <person name="Chen R."/>
            <person name="Liu S."/>
            <person name="Li J."/>
            <person name="Ma L."/>
            <person name="Liu H."/>
            <person name="Zhou Y."/>
            <person name="Zhao J."/>
            <person name="Fang X."/>
            <person name="Li G."/>
            <person name="Fang L."/>
            <person name="Li Y."/>
            <person name="Liu D."/>
            <person name="Zheng H."/>
            <person name="Zhang Y."/>
            <person name="Qin N."/>
            <person name="Li Z."/>
            <person name="Yang G."/>
            <person name="Yang S."/>
            <person name="Bolund L."/>
            <person name="Kristiansen K."/>
            <person name="Zheng H."/>
            <person name="Li S."/>
            <person name="Zhang X."/>
            <person name="Yang H."/>
            <person name="Wang J."/>
            <person name="Sun R."/>
            <person name="Zhang B."/>
            <person name="Jiang S."/>
            <person name="Wang J."/>
            <person name="Du Y."/>
            <person name="Li S."/>
        </authorList>
    </citation>
    <scope>NUCLEOTIDE SEQUENCE [LARGE SCALE GENOMIC DNA]</scope>
    <source>
        <strain evidence="10">cv. 9930</strain>
    </source>
</reference>
<dbReference type="PANTHER" id="PTHR47997:SF34">
    <property type="entry name" value="TRANSCRIPTION FACTOR MYB86-LIKE"/>
    <property type="match status" value="1"/>
</dbReference>
<dbReference type="OrthoDB" id="2143914at2759"/>
<comment type="subcellular location">
    <subcellularLocation>
        <location evidence="1">Nucleus</location>
    </subcellularLocation>
</comment>
<dbReference type="Pfam" id="PF00249">
    <property type="entry name" value="Myb_DNA-binding"/>
    <property type="match status" value="2"/>
</dbReference>
<dbReference type="InterPro" id="IPR051953">
    <property type="entry name" value="Plant_SW-associated_TFs"/>
</dbReference>
<dbReference type="PROSITE" id="PS51294">
    <property type="entry name" value="HTH_MYB"/>
    <property type="match status" value="2"/>
</dbReference>
<evidence type="ECO:0000256" key="1">
    <source>
        <dbReference type="ARBA" id="ARBA00004123"/>
    </source>
</evidence>
<evidence type="ECO:0000259" key="8">
    <source>
        <dbReference type="PROSITE" id="PS51294"/>
    </source>
</evidence>
<name>A0A0A0LRA3_CUCSA</name>
<gene>
    <name evidence="9" type="ORF">Csa_1G046820</name>
</gene>
<evidence type="ECO:0000256" key="4">
    <source>
        <dbReference type="ARBA" id="ARBA00023125"/>
    </source>
</evidence>
<dbReference type="InterPro" id="IPR017930">
    <property type="entry name" value="Myb_dom"/>
</dbReference>
<dbReference type="CDD" id="cd00167">
    <property type="entry name" value="SANT"/>
    <property type="match status" value="2"/>
</dbReference>
<reference evidence="9 10" key="3">
    <citation type="journal article" date="2010" name="BMC Genomics">
        <title>Transcriptome sequencing and comparative analysis of cucumber flowers with different sex types.</title>
        <authorList>
            <person name="Guo S."/>
            <person name="Zheng Y."/>
            <person name="Joung J.G."/>
            <person name="Liu S."/>
            <person name="Zhang Z."/>
            <person name="Crasta O.R."/>
            <person name="Sobral B.W."/>
            <person name="Xu Y."/>
            <person name="Huang S."/>
            <person name="Fei Z."/>
        </authorList>
    </citation>
    <scope>NUCLEOTIDE SEQUENCE [LARGE SCALE GENOMIC DNA]</scope>
    <source>
        <strain evidence="10">cv. 9930</strain>
    </source>
</reference>
<accession>A0A0A0LRA3</accession>
<keyword evidence="2" id="KW-0677">Repeat</keyword>
<feature type="domain" description="Myb-like" evidence="7">
    <location>
        <begin position="9"/>
        <end position="61"/>
    </location>
</feature>
<feature type="domain" description="Myb-like" evidence="7">
    <location>
        <begin position="62"/>
        <end position="112"/>
    </location>
</feature>
<keyword evidence="5" id="KW-0804">Transcription</keyword>
<dbReference type="EMBL" id="CM002922">
    <property type="protein sequence ID" value="KGN64338.1"/>
    <property type="molecule type" value="Genomic_DNA"/>
</dbReference>
<evidence type="ECO:0000313" key="9">
    <source>
        <dbReference type="EMBL" id="KGN64338.1"/>
    </source>
</evidence>
<keyword evidence="6" id="KW-0539">Nucleus</keyword>
<dbReference type="KEGG" id="csv:101206413"/>
<evidence type="ECO:0000256" key="3">
    <source>
        <dbReference type="ARBA" id="ARBA00023015"/>
    </source>
</evidence>
<dbReference type="STRING" id="3659.A0A0A0LRA3"/>
<dbReference type="GO" id="GO:0000976">
    <property type="term" value="F:transcription cis-regulatory region binding"/>
    <property type="evidence" value="ECO:0000318"/>
    <property type="project" value="GO_Central"/>
</dbReference>
<evidence type="ECO:0000313" key="10">
    <source>
        <dbReference type="Proteomes" id="UP000029981"/>
    </source>
</evidence>
<dbReference type="InterPro" id="IPR009057">
    <property type="entry name" value="Homeodomain-like_sf"/>
</dbReference>
<dbReference type="InterPro" id="IPR001005">
    <property type="entry name" value="SANT/Myb"/>
</dbReference>